<dbReference type="Pfam" id="PF05368">
    <property type="entry name" value="NmrA"/>
    <property type="match status" value="1"/>
</dbReference>
<keyword evidence="1" id="KW-0521">NADP</keyword>
<dbReference type="InterPro" id="IPR051609">
    <property type="entry name" value="NmrA/Isoflavone_reductase-like"/>
</dbReference>
<dbReference type="GeneID" id="95978118"/>
<reference evidence="4 5" key="1">
    <citation type="submission" date="2024-07" db="EMBL/GenBank/DDBJ databases">
        <title>Draft sequence of the Neodothiora populina.</title>
        <authorList>
            <person name="Drown D.D."/>
            <person name="Schuette U.S."/>
            <person name="Buechlein A.B."/>
            <person name="Rusch D.R."/>
            <person name="Winton L.W."/>
            <person name="Adams G.A."/>
        </authorList>
    </citation>
    <scope>NUCLEOTIDE SEQUENCE [LARGE SCALE GENOMIC DNA]</scope>
    <source>
        <strain evidence="4 5">CPC 39397</strain>
    </source>
</reference>
<dbReference type="Gene3D" id="3.40.50.720">
    <property type="entry name" value="NAD(P)-binding Rossmann-like Domain"/>
    <property type="match status" value="1"/>
</dbReference>
<keyword evidence="5" id="KW-1185">Reference proteome</keyword>
<evidence type="ECO:0000259" key="3">
    <source>
        <dbReference type="SMART" id="SM00859"/>
    </source>
</evidence>
<dbReference type="CDD" id="cd05259">
    <property type="entry name" value="PCBER_SDR_a"/>
    <property type="match status" value="1"/>
</dbReference>
<dbReference type="InterPro" id="IPR000534">
    <property type="entry name" value="Semialdehyde_DH_NAD-bd"/>
</dbReference>
<dbReference type="EMBL" id="JBFMKM010000002">
    <property type="protein sequence ID" value="KAL1311475.1"/>
    <property type="molecule type" value="Genomic_DNA"/>
</dbReference>
<dbReference type="RefSeq" id="XP_069204324.1">
    <property type="nucleotide sequence ID" value="XM_069344058.1"/>
</dbReference>
<comment type="caution">
    <text evidence="4">The sequence shown here is derived from an EMBL/GenBank/DDBJ whole genome shotgun (WGS) entry which is preliminary data.</text>
</comment>
<evidence type="ECO:0000256" key="1">
    <source>
        <dbReference type="ARBA" id="ARBA00022857"/>
    </source>
</evidence>
<dbReference type="Proteomes" id="UP001562354">
    <property type="component" value="Unassembled WGS sequence"/>
</dbReference>
<name>A0ABR3PPJ4_9PEZI</name>
<dbReference type="PANTHER" id="PTHR47706">
    <property type="entry name" value="NMRA-LIKE FAMILY PROTEIN"/>
    <property type="match status" value="1"/>
</dbReference>
<dbReference type="SUPFAM" id="SSF51735">
    <property type="entry name" value="NAD(P)-binding Rossmann-fold domains"/>
    <property type="match status" value="1"/>
</dbReference>
<protein>
    <recommendedName>
        <fullName evidence="3">Semialdehyde dehydrogenase NAD-binding domain-containing protein</fullName>
    </recommendedName>
</protein>
<evidence type="ECO:0000256" key="2">
    <source>
        <dbReference type="ARBA" id="ARBA00023002"/>
    </source>
</evidence>
<feature type="domain" description="Semialdehyde dehydrogenase NAD-binding" evidence="3">
    <location>
        <begin position="6"/>
        <end position="136"/>
    </location>
</feature>
<proteinExistence type="predicted"/>
<organism evidence="4 5">
    <name type="scientific">Neodothiora populina</name>
    <dbReference type="NCBI Taxonomy" id="2781224"/>
    <lineage>
        <taxon>Eukaryota</taxon>
        <taxon>Fungi</taxon>
        <taxon>Dikarya</taxon>
        <taxon>Ascomycota</taxon>
        <taxon>Pezizomycotina</taxon>
        <taxon>Dothideomycetes</taxon>
        <taxon>Dothideomycetidae</taxon>
        <taxon>Dothideales</taxon>
        <taxon>Dothioraceae</taxon>
        <taxon>Neodothiora</taxon>
    </lineage>
</organism>
<evidence type="ECO:0000313" key="4">
    <source>
        <dbReference type="EMBL" id="KAL1311475.1"/>
    </source>
</evidence>
<dbReference type="Gene3D" id="3.90.25.10">
    <property type="entry name" value="UDP-galactose 4-epimerase, domain 1"/>
    <property type="match status" value="1"/>
</dbReference>
<dbReference type="InterPro" id="IPR008030">
    <property type="entry name" value="NmrA-like"/>
</dbReference>
<sequence>MSPTIRVAVLGAAGETGSSIVNGLVEHGNFSIAALLRPQSISKPANQALKSRGIDIIPTDLSGPKEDLVRALKGTDVVISAISAMELQSQMPLADAALEAGVKRFVPCAFMPIVPAGGVMMLRDAKEEVYNHIKVIKVPYTIIDVGWWYQLTIPRVPSGKTDYFSGSQDLFNILVGDGETHGALTDLLDIGRYVAAIIADDRTLNKYVFAHNEIFTPNQVYEMVQRLSGETLTREYIPAETLYKQLNELNKALEKDPTDLVAMVDKVGVQYKISWGARADNTPQNAKYLGYLDAKELYPEFKFRSLEDYTVGLLEGKSKPVYSDNKDMQAVMKARLARSG</sequence>
<keyword evidence="2" id="KW-0560">Oxidoreductase</keyword>
<dbReference type="SMART" id="SM00859">
    <property type="entry name" value="Semialdhyde_dh"/>
    <property type="match status" value="1"/>
</dbReference>
<dbReference type="InterPro" id="IPR036291">
    <property type="entry name" value="NAD(P)-bd_dom_sf"/>
</dbReference>
<dbReference type="InterPro" id="IPR045312">
    <property type="entry name" value="PCBER-like"/>
</dbReference>
<accession>A0ABR3PPJ4</accession>
<evidence type="ECO:0000313" key="5">
    <source>
        <dbReference type="Proteomes" id="UP001562354"/>
    </source>
</evidence>
<dbReference type="PANTHER" id="PTHR47706:SF9">
    <property type="entry name" value="NMRA-LIKE DOMAIN-CONTAINING PROTEIN-RELATED"/>
    <property type="match status" value="1"/>
</dbReference>
<gene>
    <name evidence="4" type="ORF">AAFC00_004418</name>
</gene>